<organism evidence="3 4">
    <name type="scientific">Bowdeniella nasicola</name>
    <dbReference type="NCBI Taxonomy" id="208480"/>
    <lineage>
        <taxon>Bacteria</taxon>
        <taxon>Bacillati</taxon>
        <taxon>Actinomycetota</taxon>
        <taxon>Actinomycetes</taxon>
        <taxon>Actinomycetales</taxon>
        <taxon>Actinomycetaceae</taxon>
        <taxon>Bowdeniella</taxon>
    </lineage>
</organism>
<dbReference type="Proteomes" id="UP000199288">
    <property type="component" value="Unassembled WGS sequence"/>
</dbReference>
<dbReference type="InterPro" id="IPR002711">
    <property type="entry name" value="HNH"/>
</dbReference>
<proteinExistence type="predicted"/>
<keyword evidence="4" id="KW-1185">Reference proteome</keyword>
<evidence type="ECO:0000259" key="2">
    <source>
        <dbReference type="SMART" id="SM00507"/>
    </source>
</evidence>
<dbReference type="GO" id="GO:0004519">
    <property type="term" value="F:endonuclease activity"/>
    <property type="evidence" value="ECO:0007669"/>
    <property type="project" value="InterPro"/>
</dbReference>
<dbReference type="GO" id="GO:0008270">
    <property type="term" value="F:zinc ion binding"/>
    <property type="evidence" value="ECO:0007669"/>
    <property type="project" value="InterPro"/>
</dbReference>
<dbReference type="Gene3D" id="1.10.30.50">
    <property type="match status" value="1"/>
</dbReference>
<dbReference type="RefSeq" id="WP_143027295.1">
    <property type="nucleotide sequence ID" value="NZ_FNQV01000001.1"/>
</dbReference>
<reference evidence="4" key="1">
    <citation type="submission" date="2016-10" db="EMBL/GenBank/DDBJ databases">
        <authorList>
            <person name="Varghese N."/>
            <person name="Submissions S."/>
        </authorList>
    </citation>
    <scope>NUCLEOTIDE SEQUENCE [LARGE SCALE GENOMIC DNA]</scope>
    <source>
        <strain evidence="4">KPR-1</strain>
    </source>
</reference>
<feature type="compositionally biased region" description="Polar residues" evidence="1">
    <location>
        <begin position="20"/>
        <end position="31"/>
    </location>
</feature>
<evidence type="ECO:0000313" key="3">
    <source>
        <dbReference type="EMBL" id="SDZ77397.1"/>
    </source>
</evidence>
<dbReference type="Pfam" id="PF01844">
    <property type="entry name" value="HNH"/>
    <property type="match status" value="1"/>
</dbReference>
<dbReference type="CDD" id="cd00085">
    <property type="entry name" value="HNHc"/>
    <property type="match status" value="1"/>
</dbReference>
<gene>
    <name evidence="3" type="ORF">SAMN02910418_00204</name>
</gene>
<feature type="region of interest" description="Disordered" evidence="1">
    <location>
        <begin position="15"/>
        <end position="36"/>
    </location>
</feature>
<dbReference type="EMBL" id="FNQV01000001">
    <property type="protein sequence ID" value="SDZ77397.1"/>
    <property type="molecule type" value="Genomic_DNA"/>
</dbReference>
<accession>A0A1H3VRJ8</accession>
<evidence type="ECO:0000256" key="1">
    <source>
        <dbReference type="SAM" id="MobiDB-lite"/>
    </source>
</evidence>
<sequence>MSPTSDRLAGWATLLGATPASRSRGPQTNPHDQGRTSRLAKGALRAFLLARDGGCVFPYCDIPPARCELHHIRAFKDGGPTSAHNLAALCVLHHALCQHPPGDPHHWTIRMADDGVPEAIPPVTIDAAQRPIRHPRLRR</sequence>
<feature type="domain" description="HNH nuclease" evidence="2">
    <location>
        <begin position="43"/>
        <end position="95"/>
    </location>
</feature>
<evidence type="ECO:0000313" key="4">
    <source>
        <dbReference type="Proteomes" id="UP000199288"/>
    </source>
</evidence>
<dbReference type="InterPro" id="IPR003615">
    <property type="entry name" value="HNH_nuc"/>
</dbReference>
<dbReference type="AlphaFoldDB" id="A0A1H3VRJ8"/>
<name>A0A1H3VRJ8_9ACTO</name>
<protein>
    <recommendedName>
        <fullName evidence="2">HNH nuclease domain-containing protein</fullName>
    </recommendedName>
</protein>
<dbReference type="SMART" id="SM00507">
    <property type="entry name" value="HNHc"/>
    <property type="match status" value="1"/>
</dbReference>
<dbReference type="OrthoDB" id="3260936at2"/>
<dbReference type="GO" id="GO:0003676">
    <property type="term" value="F:nucleic acid binding"/>
    <property type="evidence" value="ECO:0007669"/>
    <property type="project" value="InterPro"/>
</dbReference>